<name>A0ABM7TKJ1_9BURK</name>
<accession>A0ABM7TKJ1</accession>
<evidence type="ECO:0000313" key="1">
    <source>
        <dbReference type="EMBL" id="BCZ78660.1"/>
    </source>
</evidence>
<dbReference type="Proteomes" id="UP001319874">
    <property type="component" value="Chromosome 1"/>
</dbReference>
<reference evidence="1 2" key="1">
    <citation type="journal article" date="2022" name="Front. Microbiol.">
        <title>Identification and characterization of a novel class of self-sufficient cytochrome P450 hydroxylase involved in cyclohexanecarboxylate degradation in Paraburkholderia terrae strain KU-64.</title>
        <authorList>
            <person name="Yamamoto T."/>
            <person name="Hasegawa Y."/>
            <person name="Iwaki H."/>
        </authorList>
    </citation>
    <scope>NUCLEOTIDE SEQUENCE [LARGE SCALE GENOMIC DNA]</scope>
    <source>
        <strain evidence="1 2">KU-64</strain>
    </source>
</reference>
<gene>
    <name evidence="1" type="ORF">PTKU64_23350</name>
</gene>
<dbReference type="RefSeq" id="WP_229511927.1">
    <property type="nucleotide sequence ID" value="NZ_AP024955.1"/>
</dbReference>
<proteinExistence type="predicted"/>
<protein>
    <submittedName>
        <fullName evidence="1">Uncharacterized protein</fullName>
    </submittedName>
</protein>
<evidence type="ECO:0000313" key="2">
    <source>
        <dbReference type="Proteomes" id="UP001319874"/>
    </source>
</evidence>
<keyword evidence="2" id="KW-1185">Reference proteome</keyword>
<organism evidence="1 2">
    <name type="scientific">Paraburkholderia terrae</name>
    <dbReference type="NCBI Taxonomy" id="311230"/>
    <lineage>
        <taxon>Bacteria</taxon>
        <taxon>Pseudomonadati</taxon>
        <taxon>Pseudomonadota</taxon>
        <taxon>Betaproteobacteria</taxon>
        <taxon>Burkholderiales</taxon>
        <taxon>Burkholderiaceae</taxon>
        <taxon>Paraburkholderia</taxon>
    </lineage>
</organism>
<sequence length="128" mass="14319">MNETDFNKTSRWLPDWAHSVIKAEAWDQNAARVLVPPWHRFAVFVLARGERPASVMDITVETLAAFSKYCDVDGAVQFSEASLVLGAVRLVLLQSGFDPAALVTLSAPRRVKRVQKKKRVRPREAEAS</sequence>
<dbReference type="EMBL" id="AP024955">
    <property type="protein sequence ID" value="BCZ78660.1"/>
    <property type="molecule type" value="Genomic_DNA"/>
</dbReference>